<comment type="caution">
    <text evidence="1">The sequence shown here is derived from an EMBL/GenBank/DDBJ whole genome shotgun (WGS) entry which is preliminary data.</text>
</comment>
<gene>
    <name evidence="1" type="ORF">MRB53_015665</name>
</gene>
<dbReference type="Proteomes" id="UP001234297">
    <property type="component" value="Chromosome 5"/>
</dbReference>
<dbReference type="EMBL" id="CM056813">
    <property type="protein sequence ID" value="KAJ8638971.1"/>
    <property type="molecule type" value="Genomic_DNA"/>
</dbReference>
<proteinExistence type="predicted"/>
<evidence type="ECO:0000313" key="1">
    <source>
        <dbReference type="EMBL" id="KAJ8638971.1"/>
    </source>
</evidence>
<organism evidence="1 2">
    <name type="scientific">Persea americana</name>
    <name type="common">Avocado</name>
    <dbReference type="NCBI Taxonomy" id="3435"/>
    <lineage>
        <taxon>Eukaryota</taxon>
        <taxon>Viridiplantae</taxon>
        <taxon>Streptophyta</taxon>
        <taxon>Embryophyta</taxon>
        <taxon>Tracheophyta</taxon>
        <taxon>Spermatophyta</taxon>
        <taxon>Magnoliopsida</taxon>
        <taxon>Magnoliidae</taxon>
        <taxon>Laurales</taxon>
        <taxon>Lauraceae</taxon>
        <taxon>Persea</taxon>
    </lineage>
</organism>
<keyword evidence="2" id="KW-1185">Reference proteome</keyword>
<evidence type="ECO:0000313" key="2">
    <source>
        <dbReference type="Proteomes" id="UP001234297"/>
    </source>
</evidence>
<name>A0ACC2M048_PERAE</name>
<protein>
    <submittedName>
        <fullName evidence="1">Uncharacterized protein</fullName>
    </submittedName>
</protein>
<reference evidence="1 2" key="1">
    <citation type="journal article" date="2022" name="Hortic Res">
        <title>A haplotype resolved chromosomal level avocado genome allows analysis of novel avocado genes.</title>
        <authorList>
            <person name="Nath O."/>
            <person name="Fletcher S.J."/>
            <person name="Hayward A."/>
            <person name="Shaw L.M."/>
            <person name="Masouleh A.K."/>
            <person name="Furtado A."/>
            <person name="Henry R.J."/>
            <person name="Mitter N."/>
        </authorList>
    </citation>
    <scope>NUCLEOTIDE SEQUENCE [LARGE SCALE GENOMIC DNA]</scope>
    <source>
        <strain evidence="2">cv. Hass</strain>
    </source>
</reference>
<sequence length="855" mass="95473">MDVTEVSVLHHIGIALLLLWVLSSFGISHPLLYFISFVYLYQVNEHCTLKLRRRVHFKEKKQASQKRVLSDSETVRWLNHAVEKIWPICMEQITSQKILLPIVPWFLDKYKPWTAEEAVVQHLYLGRNPPMFTEIRVLRESTDDDHLVLELGMNFLTADDMSAILAVKLRKSLGFGIWTKMHITCMHIEGRVLVGVKFLRDWPFLGRLRVCFVEPPYFQMTAKPLFSHGLDVTELPGISGWLDKLLAVAFEETLVEPNMLVVDVEKFASTSPENWFTVVEKHPIAFAKVEVIEAADMKAADLNGLSDPYVKGKLGTYQFRTKIQKKTLAPKWQEEFKIPIHTWEPPNVLLLEVFDKDRIFDDSLGHCSVNISDLRGGQRHDKWLPLQNIKMGRLHLAVTILEDDGKEEENLNGKELLNEKQNANTSESEAAQQDSTRKASERADEFEPINIEGQQQTGIWVHHPGSDVSQTWEPRKREGKGRRPEVEILKEDTDSVNSPRSVAAGSGQCDSSSESENPARNRLGPLDTIKRGLNKIGSVFQRSPRNQSPKNKGEAVPSPHINIHAIGEKEISVKFVCDDENSGAVPDQNSDKEHSEKEVGANFVLDGDNSETIEDEKSDEGSAEKEIGVNFVVHDDNSGALQDQNSDNGSLIPIKVDAPSPSKGRMRGMPKRIIKQAGKSAQSLKHTLSRKDLYKSKEVPKPSAVTSADLSVKEYLSSSEDYSPIIEDIPIESSSVVSSSKGSPSDKEENVQPVSSVSPRVTREPLVRKVSFQGGEMASIVAGNGESLAYKIVSSQDDEQMNDDVEGLAKSPGRKVSNQGSGRMDETPADHTNDHHEEVPKSVSLSISEESLEGK</sequence>
<accession>A0ACC2M048</accession>